<dbReference type="GO" id="GO:0016020">
    <property type="term" value="C:membrane"/>
    <property type="evidence" value="ECO:0007669"/>
    <property type="project" value="TreeGrafter"/>
</dbReference>
<name>A0A2V4B6C2_9PSEU</name>
<dbReference type="InterPro" id="IPR000073">
    <property type="entry name" value="AB_hydrolase_1"/>
</dbReference>
<gene>
    <name evidence="1" type="ORF">BAY60_19450</name>
</gene>
<protein>
    <submittedName>
        <fullName evidence="1">Uncharacterized protein</fullName>
    </submittedName>
</protein>
<dbReference type="PANTHER" id="PTHR43798:SF33">
    <property type="entry name" value="HYDROLASE, PUTATIVE (AFU_ORTHOLOGUE AFUA_2G14860)-RELATED"/>
    <property type="match status" value="1"/>
</dbReference>
<dbReference type="PRINTS" id="PR00111">
    <property type="entry name" value="ABHYDROLASE"/>
</dbReference>
<dbReference type="PANTHER" id="PTHR43798">
    <property type="entry name" value="MONOACYLGLYCEROL LIPASE"/>
    <property type="match status" value="1"/>
</dbReference>
<dbReference type="OrthoDB" id="9804723at2"/>
<accession>A0A2V4B6C2</accession>
<dbReference type="SUPFAM" id="SSF53474">
    <property type="entry name" value="alpha/beta-Hydrolases"/>
    <property type="match status" value="1"/>
</dbReference>
<comment type="caution">
    <text evidence="1">The sequence shown here is derived from an EMBL/GenBank/DDBJ whole genome shotgun (WGS) entry which is preliminary data.</text>
</comment>
<dbReference type="GO" id="GO:0003824">
    <property type="term" value="F:catalytic activity"/>
    <property type="evidence" value="ECO:0007669"/>
    <property type="project" value="UniProtKB-ARBA"/>
</dbReference>
<dbReference type="AlphaFoldDB" id="A0A2V4B6C2"/>
<sequence length="258" mass="27753">MKTGHRFIRLSGGTVHVRLSGGGRPLLMLHSNGLSWHESAAVIERLEADHEVIAWDMPGQGDSDPIPWDLSIDDYADTAAELLTELEVEPALVVGTSVGAFIAMSLARHRPDLVAGLCLIEFQFAGPAWFAANWETVERLFAVPTMSRDAVDGRLVHPSTDALFARWNIDRNKAGSRSMMGVMRAIGRYDVAEAVRAIETPVVAVFGNSGPTAANASAVEACLDGRGRVELVADAGHFVSIDQPGDLARIVRGLSMEL</sequence>
<evidence type="ECO:0000313" key="1">
    <source>
        <dbReference type="EMBL" id="PXY24685.1"/>
    </source>
</evidence>
<dbReference type="InterPro" id="IPR029058">
    <property type="entry name" value="AB_hydrolase_fold"/>
</dbReference>
<keyword evidence="2" id="KW-1185">Reference proteome</keyword>
<dbReference type="Proteomes" id="UP000249915">
    <property type="component" value="Unassembled WGS sequence"/>
</dbReference>
<dbReference type="Gene3D" id="3.40.50.1820">
    <property type="entry name" value="alpha/beta hydrolase"/>
    <property type="match status" value="1"/>
</dbReference>
<dbReference type="RefSeq" id="WP_112282667.1">
    <property type="nucleotide sequence ID" value="NZ_MASW01000004.1"/>
</dbReference>
<dbReference type="EMBL" id="MASW01000004">
    <property type="protein sequence ID" value="PXY24685.1"/>
    <property type="molecule type" value="Genomic_DNA"/>
</dbReference>
<dbReference type="Pfam" id="PF12697">
    <property type="entry name" value="Abhydrolase_6"/>
    <property type="match status" value="1"/>
</dbReference>
<proteinExistence type="predicted"/>
<organism evidence="1 2">
    <name type="scientific">Prauserella muralis</name>
    <dbReference type="NCBI Taxonomy" id="588067"/>
    <lineage>
        <taxon>Bacteria</taxon>
        <taxon>Bacillati</taxon>
        <taxon>Actinomycetota</taxon>
        <taxon>Actinomycetes</taxon>
        <taxon>Pseudonocardiales</taxon>
        <taxon>Pseudonocardiaceae</taxon>
        <taxon>Prauserella</taxon>
    </lineage>
</organism>
<dbReference type="InterPro" id="IPR050266">
    <property type="entry name" value="AB_hydrolase_sf"/>
</dbReference>
<reference evidence="1 2" key="1">
    <citation type="submission" date="2016-07" db="EMBL/GenBank/DDBJ databases">
        <title>Draft genome sequence of Prauserella muralis DSM 45305, isolated from a mould-covered wall in an indoor environment.</title>
        <authorList>
            <person name="Ruckert C."/>
            <person name="Albersmeier A."/>
            <person name="Jiang C.-L."/>
            <person name="Jiang Y."/>
            <person name="Kalinowski J."/>
            <person name="Schneider O."/>
            <person name="Winkler A."/>
            <person name="Zotchev S.B."/>
        </authorList>
    </citation>
    <scope>NUCLEOTIDE SEQUENCE [LARGE SCALE GENOMIC DNA]</scope>
    <source>
        <strain evidence="1 2">DSM 45305</strain>
    </source>
</reference>
<evidence type="ECO:0000313" key="2">
    <source>
        <dbReference type="Proteomes" id="UP000249915"/>
    </source>
</evidence>